<evidence type="ECO:0000313" key="2">
    <source>
        <dbReference type="Proteomes" id="UP000249130"/>
    </source>
</evidence>
<dbReference type="EMBL" id="NPEX01000373">
    <property type="protein sequence ID" value="RAI38282.1"/>
    <property type="molecule type" value="Genomic_DNA"/>
</dbReference>
<protein>
    <submittedName>
        <fullName evidence="1">Uncharacterized protein</fullName>
    </submittedName>
</protein>
<evidence type="ECO:0000313" key="1">
    <source>
        <dbReference type="EMBL" id="RAI38282.1"/>
    </source>
</evidence>
<proteinExistence type="predicted"/>
<sequence length="88" mass="8725">MRIEQRARMAAVLVASGIDLDGPADAAAMALLAAGWRGGPIADHLDSALAAARKFVATHLPRVAAPSCAGGALLSGASPLARLPGGRS</sequence>
<name>A0A327KLY0_9BRAD</name>
<reference evidence="1 2" key="1">
    <citation type="submission" date="2017-07" db="EMBL/GenBank/DDBJ databases">
        <title>Draft Genome Sequences of Select Purple Nonsulfur Bacteria.</title>
        <authorList>
            <person name="Lasarre B."/>
            <person name="Mckinlay J.B."/>
        </authorList>
    </citation>
    <scope>NUCLEOTIDE SEQUENCE [LARGE SCALE GENOMIC DNA]</scope>
    <source>
        <strain evidence="1 2">DSM 5909</strain>
    </source>
</reference>
<keyword evidence="2" id="KW-1185">Reference proteome</keyword>
<gene>
    <name evidence="1" type="ORF">CH341_28185</name>
</gene>
<comment type="caution">
    <text evidence="1">The sequence shown here is derived from an EMBL/GenBank/DDBJ whole genome shotgun (WGS) entry which is preliminary data.</text>
</comment>
<organism evidence="1 2">
    <name type="scientific">Rhodoplanes roseus</name>
    <dbReference type="NCBI Taxonomy" id="29409"/>
    <lineage>
        <taxon>Bacteria</taxon>
        <taxon>Pseudomonadati</taxon>
        <taxon>Pseudomonadota</taxon>
        <taxon>Alphaproteobacteria</taxon>
        <taxon>Hyphomicrobiales</taxon>
        <taxon>Nitrobacteraceae</taxon>
        <taxon>Rhodoplanes</taxon>
    </lineage>
</organism>
<dbReference type="Proteomes" id="UP000249130">
    <property type="component" value="Unassembled WGS sequence"/>
</dbReference>
<accession>A0A327KLY0</accession>
<dbReference type="AlphaFoldDB" id="A0A327KLY0"/>